<dbReference type="InterPro" id="IPR044444">
    <property type="entry name" value="Ribosomal_mL44_DSRM_metazoa"/>
</dbReference>
<evidence type="ECO:0000256" key="8">
    <source>
        <dbReference type="ARBA" id="ARBA00023128"/>
    </source>
</evidence>
<dbReference type="FunFam" id="3.30.160.20:FF:000037">
    <property type="entry name" value="39S ribosomal protein L44, mitochondrial"/>
    <property type="match status" value="1"/>
</dbReference>
<evidence type="ECO:0000256" key="5">
    <source>
        <dbReference type="ARBA" id="ARBA00022884"/>
    </source>
</evidence>
<dbReference type="Pfam" id="PF22935">
    <property type="entry name" value="RM44_endonuclase"/>
    <property type="match status" value="1"/>
</dbReference>
<evidence type="ECO:0000313" key="17">
    <source>
        <dbReference type="EMBL" id="OCT78855.1"/>
    </source>
</evidence>
<dbReference type="Gene3D" id="3.30.160.20">
    <property type="match status" value="1"/>
</dbReference>
<evidence type="ECO:0000256" key="6">
    <source>
        <dbReference type="ARBA" id="ARBA00022946"/>
    </source>
</evidence>
<evidence type="ECO:0000256" key="9">
    <source>
        <dbReference type="ARBA" id="ARBA00023274"/>
    </source>
</evidence>
<keyword evidence="3" id="KW-0255">Endonuclease</keyword>
<evidence type="ECO:0000256" key="4">
    <source>
        <dbReference type="ARBA" id="ARBA00022801"/>
    </source>
</evidence>
<dbReference type="SUPFAM" id="SSF54768">
    <property type="entry name" value="dsRNA-binding domain-like"/>
    <property type="match status" value="1"/>
</dbReference>
<evidence type="ECO:0000256" key="2">
    <source>
        <dbReference type="ARBA" id="ARBA00022722"/>
    </source>
</evidence>
<evidence type="ECO:0000313" key="18">
    <source>
        <dbReference type="Proteomes" id="UP000694892"/>
    </source>
</evidence>
<dbReference type="Gene3D" id="1.10.1520.10">
    <property type="entry name" value="Ribonuclease III domain"/>
    <property type="match status" value="1"/>
</dbReference>
<dbReference type="GO" id="GO:0005743">
    <property type="term" value="C:mitochondrial inner membrane"/>
    <property type="evidence" value="ECO:0007669"/>
    <property type="project" value="UniProtKB-ARBA"/>
</dbReference>
<evidence type="ECO:0000256" key="13">
    <source>
        <dbReference type="ARBA" id="ARBA00083955"/>
    </source>
</evidence>
<dbReference type="GO" id="GO:0070125">
    <property type="term" value="P:mitochondrial translational elongation"/>
    <property type="evidence" value="ECO:0007669"/>
    <property type="project" value="TreeGrafter"/>
</dbReference>
<dbReference type="SUPFAM" id="SSF69065">
    <property type="entry name" value="RNase III domain-like"/>
    <property type="match status" value="1"/>
</dbReference>
<keyword evidence="6" id="KW-0809">Transit peptide</keyword>
<keyword evidence="14" id="KW-0732">Signal</keyword>
<name>A0A974CUA1_XENLA</name>
<comment type="subcellular location">
    <subcellularLocation>
        <location evidence="1">Mitochondrion</location>
    </subcellularLocation>
</comment>
<dbReference type="GO" id="GO:0003725">
    <property type="term" value="F:double-stranded RNA binding"/>
    <property type="evidence" value="ECO:0007669"/>
    <property type="project" value="InterPro"/>
</dbReference>
<accession>A0A974CUA1</accession>
<dbReference type="AlphaFoldDB" id="A0A974CUA1"/>
<evidence type="ECO:0000256" key="11">
    <source>
        <dbReference type="ARBA" id="ARBA00035187"/>
    </source>
</evidence>
<dbReference type="CDD" id="cd19874">
    <property type="entry name" value="DSRM_MRPL44"/>
    <property type="match status" value="1"/>
</dbReference>
<comment type="function">
    <text evidence="12">Component of the 39S subunit of mitochondrial ribosome. May have a function in the assembly/stability of nascent mitochondrial polypeptides exiting the ribosome.</text>
</comment>
<feature type="chain" id="PRO_5037707899" description="Large ribosomal subunit protein mL44" evidence="14">
    <location>
        <begin position="16"/>
        <end position="323"/>
    </location>
</feature>
<dbReference type="Pfam" id="PF22892">
    <property type="entry name" value="DSRM_MRPL44"/>
    <property type="match status" value="1"/>
</dbReference>
<keyword evidence="7" id="KW-0689">Ribosomal protein</keyword>
<evidence type="ECO:0000256" key="1">
    <source>
        <dbReference type="ARBA" id="ARBA00004173"/>
    </source>
</evidence>
<dbReference type="Proteomes" id="UP000694892">
    <property type="component" value="Chromosome 5S"/>
</dbReference>
<dbReference type="GO" id="GO:0005762">
    <property type="term" value="C:mitochondrial large ribosomal subunit"/>
    <property type="evidence" value="ECO:0007669"/>
    <property type="project" value="TreeGrafter"/>
</dbReference>
<dbReference type="InterPro" id="IPR055189">
    <property type="entry name" value="RM44_endonuclase"/>
</dbReference>
<dbReference type="GO" id="GO:0006396">
    <property type="term" value="P:RNA processing"/>
    <property type="evidence" value="ECO:0007669"/>
    <property type="project" value="InterPro"/>
</dbReference>
<dbReference type="PANTHER" id="PTHR11207">
    <property type="entry name" value="RIBONUCLEASE III"/>
    <property type="match status" value="1"/>
</dbReference>
<dbReference type="FunFam" id="1.10.1520.10:FF:000010">
    <property type="entry name" value="39S ribosomal protein L44, mitochondrial"/>
    <property type="match status" value="1"/>
</dbReference>
<keyword evidence="8" id="KW-0496">Mitochondrion</keyword>
<dbReference type="InterPro" id="IPR036389">
    <property type="entry name" value="RNase_III_sf"/>
</dbReference>
<evidence type="ECO:0000259" key="16">
    <source>
        <dbReference type="Pfam" id="PF22935"/>
    </source>
</evidence>
<evidence type="ECO:0000256" key="12">
    <source>
        <dbReference type="ARBA" id="ARBA00059807"/>
    </source>
</evidence>
<dbReference type="GO" id="GO:0070877">
    <property type="term" value="C:microprocessor complex"/>
    <property type="evidence" value="ECO:0007669"/>
    <property type="project" value="TreeGrafter"/>
</dbReference>
<comment type="similarity">
    <text evidence="10">Belongs to the ribonuclease III family. Mitochondrion-specific ribosomal protein mL44 subfamily.</text>
</comment>
<keyword evidence="9" id="KW-0687">Ribonucleoprotein</keyword>
<organism evidence="17 18">
    <name type="scientific">Xenopus laevis</name>
    <name type="common">African clawed frog</name>
    <dbReference type="NCBI Taxonomy" id="8355"/>
    <lineage>
        <taxon>Eukaryota</taxon>
        <taxon>Metazoa</taxon>
        <taxon>Chordata</taxon>
        <taxon>Craniata</taxon>
        <taxon>Vertebrata</taxon>
        <taxon>Euteleostomi</taxon>
        <taxon>Amphibia</taxon>
        <taxon>Batrachia</taxon>
        <taxon>Anura</taxon>
        <taxon>Pipoidea</taxon>
        <taxon>Pipidae</taxon>
        <taxon>Xenopodinae</taxon>
        <taxon>Xenopus</taxon>
        <taxon>Xenopus</taxon>
    </lineage>
</organism>
<dbReference type="EMBL" id="CM004475">
    <property type="protein sequence ID" value="OCT78855.1"/>
    <property type="molecule type" value="Genomic_DNA"/>
</dbReference>
<dbReference type="PANTHER" id="PTHR11207:SF5">
    <property type="entry name" value="LARGE RIBOSOMAL SUBUNIT PROTEIN ML44"/>
    <property type="match status" value="1"/>
</dbReference>
<dbReference type="GO" id="GO:0004525">
    <property type="term" value="F:ribonuclease III activity"/>
    <property type="evidence" value="ECO:0007669"/>
    <property type="project" value="InterPro"/>
</dbReference>
<evidence type="ECO:0000256" key="7">
    <source>
        <dbReference type="ARBA" id="ARBA00022980"/>
    </source>
</evidence>
<evidence type="ECO:0000259" key="15">
    <source>
        <dbReference type="Pfam" id="PF22892"/>
    </source>
</evidence>
<evidence type="ECO:0000256" key="14">
    <source>
        <dbReference type="SAM" id="SignalP"/>
    </source>
</evidence>
<evidence type="ECO:0000256" key="10">
    <source>
        <dbReference type="ARBA" id="ARBA00024034"/>
    </source>
</evidence>
<reference evidence="18" key="1">
    <citation type="journal article" date="2016" name="Nature">
        <title>Genome evolution in the allotetraploid frog Xenopus laevis.</title>
        <authorList>
            <person name="Session A.M."/>
            <person name="Uno Y."/>
            <person name="Kwon T."/>
            <person name="Chapman J.A."/>
            <person name="Toyoda A."/>
            <person name="Takahashi S."/>
            <person name="Fukui A."/>
            <person name="Hikosaka A."/>
            <person name="Suzuki A."/>
            <person name="Kondo M."/>
            <person name="van Heeringen S.J."/>
            <person name="Quigley I."/>
            <person name="Heinz S."/>
            <person name="Ogino H."/>
            <person name="Ochi H."/>
            <person name="Hellsten U."/>
            <person name="Lyons J.B."/>
            <person name="Simakov O."/>
            <person name="Putnam N."/>
            <person name="Stites J."/>
            <person name="Kuroki Y."/>
            <person name="Tanaka T."/>
            <person name="Michiue T."/>
            <person name="Watanabe M."/>
            <person name="Bogdanovic O."/>
            <person name="Lister R."/>
            <person name="Georgiou G."/>
            <person name="Paranjpe S.S."/>
            <person name="van Kruijsbergen I."/>
            <person name="Shu S."/>
            <person name="Carlson J."/>
            <person name="Kinoshita T."/>
            <person name="Ohta Y."/>
            <person name="Mawaribuchi S."/>
            <person name="Jenkins J."/>
            <person name="Grimwood J."/>
            <person name="Schmutz J."/>
            <person name="Mitros T."/>
            <person name="Mozaffari S.V."/>
            <person name="Suzuki Y."/>
            <person name="Haramoto Y."/>
            <person name="Yamamoto T.S."/>
            <person name="Takagi C."/>
            <person name="Heald R."/>
            <person name="Miller K."/>
            <person name="Haudenschild C."/>
            <person name="Kitzman J."/>
            <person name="Nakayama T."/>
            <person name="Izutsu Y."/>
            <person name="Robert J."/>
            <person name="Fortriede J."/>
            <person name="Burns K."/>
            <person name="Lotay V."/>
            <person name="Karimi K."/>
            <person name="Yasuoka Y."/>
            <person name="Dichmann D.S."/>
            <person name="Flajnik M.F."/>
            <person name="Houston D.W."/>
            <person name="Shendure J."/>
            <person name="DuPasquier L."/>
            <person name="Vize P.D."/>
            <person name="Zorn A.M."/>
            <person name="Ito M."/>
            <person name="Marcotte E.M."/>
            <person name="Wallingford J.B."/>
            <person name="Ito Y."/>
            <person name="Asashima M."/>
            <person name="Ueno N."/>
            <person name="Matsuda Y."/>
            <person name="Veenstra G.J."/>
            <person name="Fujiyama A."/>
            <person name="Harland R.M."/>
            <person name="Taira M."/>
            <person name="Rokhsar D.S."/>
        </authorList>
    </citation>
    <scope>NUCLEOTIDE SEQUENCE [LARGE SCALE GENOMIC DNA]</scope>
    <source>
        <strain evidence="18">J</strain>
    </source>
</reference>
<feature type="domain" description="Large ribosomal subunit protein mL44 dsRNA binding" evidence="15">
    <location>
        <begin position="223"/>
        <end position="314"/>
    </location>
</feature>
<keyword evidence="5" id="KW-0694">RNA-binding</keyword>
<gene>
    <name evidence="17" type="ORF">XELAEV_18029945mg</name>
</gene>
<protein>
    <recommendedName>
        <fullName evidence="11">Large ribosomal subunit protein mL44</fullName>
    </recommendedName>
    <alternativeName>
        <fullName evidence="13">39S ribosomal protein L44, mitochondrial</fullName>
    </alternativeName>
</protein>
<keyword evidence="2" id="KW-0540">Nuclease</keyword>
<feature type="signal peptide" evidence="14">
    <location>
        <begin position="1"/>
        <end position="15"/>
    </location>
</feature>
<keyword evidence="4" id="KW-0378">Hydrolase</keyword>
<dbReference type="OMA" id="ACYRVGL"/>
<evidence type="ECO:0000256" key="3">
    <source>
        <dbReference type="ARBA" id="ARBA00022759"/>
    </source>
</evidence>
<sequence length="323" mass="36283">MMASLLLGLRSLALSGPRWIPVRGKKRWLRPYLRALEKKLELAGPPKPIPRSQQPNFDYHAEVLAFSQRLNESFSMQLLKTAFVNKTYVMQEEQQRQELGLDKETAMLNLQDNEQLAGVGSEFTASYVQKTLEKAFPNLPPDGIKSLVDHLTSQEVVCHVAQNLAVEDLTLSSECPLDPLTIHRTFFAITGALLQSSGTQRAGLFIRDFLITQLIGKDLFDIWLIADPMSLLVQELSHRNLPLPEPRMTRECGAATVLPVYFVGLYCNKELIAEGPGESVSAAEEEAARVALRKMFGFTENRRPWNYSSTSQEIIEQKAIHSS</sequence>
<proteinExistence type="inferred from homology"/>
<feature type="domain" description="Large ribosomal subunit protein mL44 endonuclease" evidence="16">
    <location>
        <begin position="58"/>
        <end position="193"/>
    </location>
</feature>